<dbReference type="InterPro" id="IPR004680">
    <property type="entry name" value="Cit_transptr-like_dom"/>
</dbReference>
<feature type="transmembrane region" description="Helical" evidence="7">
    <location>
        <begin position="424"/>
        <end position="442"/>
    </location>
</feature>
<gene>
    <name evidence="9" type="ORF">UC8_03380</name>
</gene>
<dbReference type="PANTHER" id="PTHR43652">
    <property type="entry name" value="BASIC AMINO ACID ANTIPORTER YFCC-RELATED"/>
    <property type="match status" value="1"/>
</dbReference>
<feature type="transmembrane region" description="Helical" evidence="7">
    <location>
        <begin position="178"/>
        <end position="200"/>
    </location>
</feature>
<protein>
    <submittedName>
        <fullName evidence="9">Citrate transporter</fullName>
    </submittedName>
</protein>
<dbReference type="Pfam" id="PF02080">
    <property type="entry name" value="TrkA_C"/>
    <property type="match status" value="2"/>
</dbReference>
<feature type="transmembrane region" description="Helical" evidence="7">
    <location>
        <begin position="494"/>
        <end position="521"/>
    </location>
</feature>
<dbReference type="GO" id="GO:0006813">
    <property type="term" value="P:potassium ion transport"/>
    <property type="evidence" value="ECO:0007669"/>
    <property type="project" value="InterPro"/>
</dbReference>
<dbReference type="Gene3D" id="3.30.70.1450">
    <property type="entry name" value="Regulator of K+ conductance, C-terminal domain"/>
    <property type="match status" value="2"/>
</dbReference>
<evidence type="ECO:0000313" key="9">
    <source>
        <dbReference type="EMBL" id="QEG38381.1"/>
    </source>
</evidence>
<reference evidence="9 10" key="1">
    <citation type="submission" date="2019-08" db="EMBL/GenBank/DDBJ databases">
        <title>Deep-cultivation of Planctomycetes and their phenomic and genomic characterization uncovers novel biology.</title>
        <authorList>
            <person name="Wiegand S."/>
            <person name="Jogler M."/>
            <person name="Boedeker C."/>
            <person name="Pinto D."/>
            <person name="Vollmers J."/>
            <person name="Rivas-Marin E."/>
            <person name="Kohn T."/>
            <person name="Peeters S.H."/>
            <person name="Heuer A."/>
            <person name="Rast P."/>
            <person name="Oberbeckmann S."/>
            <person name="Bunk B."/>
            <person name="Jeske O."/>
            <person name="Meyerdierks A."/>
            <person name="Storesund J.E."/>
            <person name="Kallscheuer N."/>
            <person name="Luecker S."/>
            <person name="Lage O.M."/>
            <person name="Pohl T."/>
            <person name="Merkel B.J."/>
            <person name="Hornburger P."/>
            <person name="Mueller R.-W."/>
            <person name="Bruemmer F."/>
            <person name="Labrenz M."/>
            <person name="Spormann A.M."/>
            <person name="Op den Camp H."/>
            <person name="Overmann J."/>
            <person name="Amann R."/>
            <person name="Jetten M.S.M."/>
            <person name="Mascher T."/>
            <person name="Medema M.H."/>
            <person name="Devos D.P."/>
            <person name="Kaster A.-K."/>
            <person name="Ovreas L."/>
            <person name="Rohde M."/>
            <person name="Galperin M.Y."/>
            <person name="Jogler C."/>
        </authorList>
    </citation>
    <scope>NUCLEOTIDE SEQUENCE [LARGE SCALE GENOMIC DNA]</scope>
    <source>
        <strain evidence="9 10">UC8</strain>
    </source>
</reference>
<evidence type="ECO:0000256" key="1">
    <source>
        <dbReference type="ARBA" id="ARBA00004141"/>
    </source>
</evidence>
<dbReference type="GO" id="GO:0008324">
    <property type="term" value="F:monoatomic cation transmembrane transporter activity"/>
    <property type="evidence" value="ECO:0007669"/>
    <property type="project" value="InterPro"/>
</dbReference>
<keyword evidence="10" id="KW-1185">Reference proteome</keyword>
<dbReference type="PROSITE" id="PS51202">
    <property type="entry name" value="RCK_C"/>
    <property type="match status" value="2"/>
</dbReference>
<evidence type="ECO:0000313" key="10">
    <source>
        <dbReference type="Proteomes" id="UP000325286"/>
    </source>
</evidence>
<dbReference type="InterPro" id="IPR006037">
    <property type="entry name" value="RCK_C"/>
</dbReference>
<dbReference type="FunFam" id="3.30.70.1450:FF:000009">
    <property type="entry name" value="SLC13 family permease"/>
    <property type="match status" value="1"/>
</dbReference>
<keyword evidence="2" id="KW-0813">Transport</keyword>
<feature type="transmembrane region" description="Helical" evidence="7">
    <location>
        <begin position="29"/>
        <end position="49"/>
    </location>
</feature>
<dbReference type="GO" id="GO:0005886">
    <property type="term" value="C:plasma membrane"/>
    <property type="evidence" value="ECO:0007669"/>
    <property type="project" value="TreeGrafter"/>
</dbReference>
<keyword evidence="6 7" id="KW-0472">Membrane</keyword>
<proteinExistence type="predicted"/>
<comment type="subcellular location">
    <subcellularLocation>
        <location evidence="1">Membrane</location>
        <topology evidence="1">Multi-pass membrane protein</topology>
    </subcellularLocation>
</comment>
<dbReference type="InterPro" id="IPR051679">
    <property type="entry name" value="DASS-Related_Transporters"/>
</dbReference>
<evidence type="ECO:0000256" key="2">
    <source>
        <dbReference type="ARBA" id="ARBA00022448"/>
    </source>
</evidence>
<dbReference type="Proteomes" id="UP000325286">
    <property type="component" value="Chromosome"/>
</dbReference>
<keyword evidence="4" id="KW-0677">Repeat</keyword>
<dbReference type="AlphaFoldDB" id="A0A5B9QWP8"/>
<dbReference type="KEGG" id="rul:UC8_03380"/>
<dbReference type="EMBL" id="CP042914">
    <property type="protein sequence ID" value="QEG38381.1"/>
    <property type="molecule type" value="Genomic_DNA"/>
</dbReference>
<evidence type="ECO:0000259" key="8">
    <source>
        <dbReference type="PROSITE" id="PS51202"/>
    </source>
</evidence>
<feature type="transmembrane region" description="Helical" evidence="7">
    <location>
        <begin position="572"/>
        <end position="592"/>
    </location>
</feature>
<evidence type="ECO:0000256" key="3">
    <source>
        <dbReference type="ARBA" id="ARBA00022692"/>
    </source>
</evidence>
<feature type="transmembrane region" description="Helical" evidence="7">
    <location>
        <begin position="533"/>
        <end position="552"/>
    </location>
</feature>
<evidence type="ECO:0000256" key="6">
    <source>
        <dbReference type="ARBA" id="ARBA00023136"/>
    </source>
</evidence>
<evidence type="ECO:0000256" key="7">
    <source>
        <dbReference type="SAM" id="Phobius"/>
    </source>
</evidence>
<dbReference type="SUPFAM" id="SSF116726">
    <property type="entry name" value="TrkA C-terminal domain-like"/>
    <property type="match status" value="2"/>
</dbReference>
<dbReference type="OrthoDB" id="9765532at2"/>
<sequence>MWEPWFASAVALLLLGGLALRLASTDLLAISCLTILVVAGNVSGSKLLPTPTEALSGFGNTALITVGLLFAVVAGLEFTGGTQLATGWLLGRARGLIDGQLRLLVPVAALSGFLNNTPLVAALMPAVGDLSKRTGVSSSRFLLPLSYAAILGGMCTLLGTSTNLLVYQEYRAKGGDALSFFSLGWVGVPASLCGLIYILVFTRRLLPERRPAVSTHDDPRQYTVEMTVTADGPLIGRSIEAAGLRHLPGLFLIEIQRRGEVLPAVAPTEKLQSGDLLILVGALESVVDLQKIRGLTPATDQMRKLNSPAWHRQLVETVVSHRCPVVGKTIREGKFRTRYRAAVIAVARGDQRVPGKLGDVVLEAGDVLLLEAPSSFLQEHGNSRDFFLMSKVDGGEVRRFERAWLSLLILLAMVLAAATQTVEVVTAALVAAIAMVGFRCCTMTEARRSIDGSVLLVIGAAIGIGMAMDKSGAAESIAYGLLTLANEHPRATLAILYLTTMLCTELITNNAAALLMFPIAWTSAASLGLDPTPFVVAVMIAASASFATPFGYQTNLMVYGIGGYRMSDYLRFGLPLNAIVFITAMIVIPSVWQFEEVPAAPANTPPAVATE</sequence>
<evidence type="ECO:0000256" key="4">
    <source>
        <dbReference type="ARBA" id="ARBA00022737"/>
    </source>
</evidence>
<organism evidence="9 10">
    <name type="scientific">Roseimaritima ulvae</name>
    <dbReference type="NCBI Taxonomy" id="980254"/>
    <lineage>
        <taxon>Bacteria</taxon>
        <taxon>Pseudomonadati</taxon>
        <taxon>Planctomycetota</taxon>
        <taxon>Planctomycetia</taxon>
        <taxon>Pirellulales</taxon>
        <taxon>Pirellulaceae</taxon>
        <taxon>Roseimaritima</taxon>
    </lineage>
</organism>
<dbReference type="InterPro" id="IPR036721">
    <property type="entry name" value="RCK_C_sf"/>
</dbReference>
<name>A0A5B9QWP8_9BACT</name>
<keyword evidence="3 7" id="KW-0812">Transmembrane</keyword>
<evidence type="ECO:0000256" key="5">
    <source>
        <dbReference type="ARBA" id="ARBA00022989"/>
    </source>
</evidence>
<feature type="transmembrane region" description="Helical" evidence="7">
    <location>
        <begin position="101"/>
        <end position="124"/>
    </location>
</feature>
<feature type="transmembrane region" description="Helical" evidence="7">
    <location>
        <begin position="145"/>
        <end position="166"/>
    </location>
</feature>
<feature type="domain" description="RCK C-terminal" evidence="8">
    <location>
        <begin position="211"/>
        <end position="295"/>
    </location>
</feature>
<accession>A0A5B9QWP8</accession>
<feature type="transmembrane region" description="Helical" evidence="7">
    <location>
        <begin position="61"/>
        <end position="81"/>
    </location>
</feature>
<keyword evidence="5 7" id="KW-1133">Transmembrane helix</keyword>
<dbReference type="PANTHER" id="PTHR43652:SF2">
    <property type="entry name" value="BASIC AMINO ACID ANTIPORTER YFCC-RELATED"/>
    <property type="match status" value="1"/>
</dbReference>
<dbReference type="Pfam" id="PF03600">
    <property type="entry name" value="CitMHS"/>
    <property type="match status" value="1"/>
</dbReference>
<feature type="domain" description="RCK C-terminal" evidence="8">
    <location>
        <begin position="300"/>
        <end position="386"/>
    </location>
</feature>